<dbReference type="InterPro" id="IPR006145">
    <property type="entry name" value="PsdUridine_synth_RsuA/RluA"/>
</dbReference>
<accession>A0A516GWC7</accession>
<keyword evidence="3 5" id="KW-0694">RNA-binding</keyword>
<dbReference type="NCBIfam" id="TIGR00093">
    <property type="entry name" value="pseudouridine synthase"/>
    <property type="match status" value="1"/>
</dbReference>
<sequence length="253" mass="28002">MSDVKEDVAGERIAKRMARAGLCSRRDAERWIAEGRVMVNGKKLDTPACVVGPDDVILVNGKPLAGAAKTQLWLYHKPRGLMTTHKDPQGRPTVFDNLPPGLPRVISVGRLDFNSEGLLLLTNDGELARRLELPSTGWLRRYRVRVNGLPHKQHLTELEQGVTIDDVNYGPITASVERSQGDNTWLVVGLREGKNREVRRVMEHLGHQVSRLIRTAYGPFQLGAIEPGKVKEVPGKVLKEQIGVGKAPAPKKK</sequence>
<dbReference type="SUPFAM" id="SSF55174">
    <property type="entry name" value="Alpha-L RNA-binding motif"/>
    <property type="match status" value="1"/>
</dbReference>
<dbReference type="EMBL" id="CP041636">
    <property type="protein sequence ID" value="QDO95819.1"/>
    <property type="molecule type" value="Genomic_DNA"/>
</dbReference>
<keyword evidence="4 6" id="KW-0413">Isomerase</keyword>
<dbReference type="SMART" id="SM00363">
    <property type="entry name" value="S4"/>
    <property type="match status" value="1"/>
</dbReference>
<keyword evidence="9" id="KW-1185">Reference proteome</keyword>
<dbReference type="EC" id="5.4.99.-" evidence="6"/>
<dbReference type="GO" id="GO:0003723">
    <property type="term" value="F:RNA binding"/>
    <property type="evidence" value="ECO:0007669"/>
    <property type="project" value="UniProtKB-KW"/>
</dbReference>
<dbReference type="Gene3D" id="3.30.70.580">
    <property type="entry name" value="Pseudouridine synthase I, catalytic domain, N-terminal subdomain"/>
    <property type="match status" value="1"/>
</dbReference>
<comment type="catalytic activity">
    <reaction evidence="1">
        <text>a uridine in RNA = a pseudouridine in RNA</text>
        <dbReference type="Rhea" id="RHEA:48348"/>
        <dbReference type="Rhea" id="RHEA-COMP:12068"/>
        <dbReference type="Rhea" id="RHEA-COMP:12069"/>
        <dbReference type="ChEBI" id="CHEBI:65314"/>
        <dbReference type="ChEBI" id="CHEBI:65315"/>
    </reaction>
</comment>
<dbReference type="InterPro" id="IPR000748">
    <property type="entry name" value="PsdUridine_synth_RsuA/RluB/E/F"/>
</dbReference>
<comment type="similarity">
    <text evidence="2 6">Belongs to the pseudouridine synthase RsuA family.</text>
</comment>
<dbReference type="RefSeq" id="WP_144066800.1">
    <property type="nucleotide sequence ID" value="NZ_CP041636.1"/>
</dbReference>
<evidence type="ECO:0000256" key="3">
    <source>
        <dbReference type="ARBA" id="ARBA00022884"/>
    </source>
</evidence>
<dbReference type="InterPro" id="IPR050343">
    <property type="entry name" value="RsuA_PseudoU_synthase"/>
</dbReference>
<dbReference type="InterPro" id="IPR036986">
    <property type="entry name" value="S4_RNA-bd_sf"/>
</dbReference>
<dbReference type="OrthoDB" id="9807213at2"/>
<dbReference type="CDD" id="cd00165">
    <property type="entry name" value="S4"/>
    <property type="match status" value="1"/>
</dbReference>
<evidence type="ECO:0000313" key="9">
    <source>
        <dbReference type="Proteomes" id="UP000317496"/>
    </source>
</evidence>
<dbReference type="InterPro" id="IPR020103">
    <property type="entry name" value="PsdUridine_synth_cat_dom_sf"/>
</dbReference>
<evidence type="ECO:0000256" key="6">
    <source>
        <dbReference type="RuleBase" id="RU003887"/>
    </source>
</evidence>
<evidence type="ECO:0000256" key="4">
    <source>
        <dbReference type="ARBA" id="ARBA00023235"/>
    </source>
</evidence>
<evidence type="ECO:0000256" key="5">
    <source>
        <dbReference type="PROSITE-ProRule" id="PRU00182"/>
    </source>
</evidence>
<evidence type="ECO:0000259" key="7">
    <source>
        <dbReference type="SMART" id="SM00363"/>
    </source>
</evidence>
<dbReference type="KEGG" id="fer:FNB15_00305"/>
<dbReference type="Pfam" id="PF00849">
    <property type="entry name" value="PseudoU_synth_2"/>
    <property type="match status" value="1"/>
</dbReference>
<dbReference type="InterPro" id="IPR020094">
    <property type="entry name" value="TruA/RsuA/RluB/E/F_N"/>
</dbReference>
<dbReference type="Gene3D" id="3.30.70.1560">
    <property type="entry name" value="Alpha-L RNA-binding motif"/>
    <property type="match status" value="1"/>
</dbReference>
<feature type="domain" description="RNA-binding S4" evidence="7">
    <location>
        <begin position="11"/>
        <end position="71"/>
    </location>
</feature>
<evidence type="ECO:0000256" key="2">
    <source>
        <dbReference type="ARBA" id="ARBA00008348"/>
    </source>
</evidence>
<dbReference type="PROSITE" id="PS01149">
    <property type="entry name" value="PSI_RSU"/>
    <property type="match status" value="1"/>
</dbReference>
<dbReference type="Pfam" id="PF01479">
    <property type="entry name" value="S4"/>
    <property type="match status" value="1"/>
</dbReference>
<proteinExistence type="inferred from homology"/>
<organism evidence="8 9">
    <name type="scientific">Ferrovibrio terrae</name>
    <dbReference type="NCBI Taxonomy" id="2594003"/>
    <lineage>
        <taxon>Bacteria</taxon>
        <taxon>Pseudomonadati</taxon>
        <taxon>Pseudomonadota</taxon>
        <taxon>Alphaproteobacteria</taxon>
        <taxon>Rhodospirillales</taxon>
        <taxon>Rhodospirillaceae</taxon>
        <taxon>Ferrovibrio</taxon>
    </lineage>
</organism>
<dbReference type="AlphaFoldDB" id="A0A516GWC7"/>
<dbReference type="PROSITE" id="PS50889">
    <property type="entry name" value="S4"/>
    <property type="match status" value="1"/>
</dbReference>
<dbReference type="PANTHER" id="PTHR47683">
    <property type="entry name" value="PSEUDOURIDINE SYNTHASE FAMILY PROTEIN-RELATED"/>
    <property type="match status" value="1"/>
</dbReference>
<dbReference type="PANTHER" id="PTHR47683:SF3">
    <property type="entry name" value="RIBOSOMAL LARGE SUBUNIT PSEUDOURIDINE SYNTHASE B"/>
    <property type="match status" value="1"/>
</dbReference>
<gene>
    <name evidence="8" type="ORF">FNB15_00305</name>
</gene>
<dbReference type="InterPro" id="IPR042092">
    <property type="entry name" value="PsdUridine_s_RsuA/RluB/E/F_cat"/>
</dbReference>
<dbReference type="Proteomes" id="UP000317496">
    <property type="component" value="Chromosome"/>
</dbReference>
<dbReference type="GO" id="GO:0120159">
    <property type="term" value="F:rRNA pseudouridine synthase activity"/>
    <property type="evidence" value="ECO:0007669"/>
    <property type="project" value="UniProtKB-ARBA"/>
</dbReference>
<dbReference type="Gene3D" id="3.10.290.10">
    <property type="entry name" value="RNA-binding S4 domain"/>
    <property type="match status" value="1"/>
</dbReference>
<dbReference type="InterPro" id="IPR018496">
    <property type="entry name" value="PsdUridine_synth_RsuA/RluB_CS"/>
</dbReference>
<evidence type="ECO:0000313" key="8">
    <source>
        <dbReference type="EMBL" id="QDO95819.1"/>
    </source>
</evidence>
<reference evidence="8 9" key="1">
    <citation type="submission" date="2019-07" db="EMBL/GenBank/DDBJ databases">
        <title>Genome sequencing for Ferrovibrio sp. K5.</title>
        <authorList>
            <person name="Park S.-J."/>
        </authorList>
    </citation>
    <scope>NUCLEOTIDE SEQUENCE [LARGE SCALE GENOMIC DNA]</scope>
    <source>
        <strain evidence="8 9">K5</strain>
    </source>
</reference>
<protein>
    <recommendedName>
        <fullName evidence="6">Pseudouridine synthase</fullName>
        <ecNumber evidence="6">5.4.99.-</ecNumber>
    </recommendedName>
</protein>
<dbReference type="InterPro" id="IPR002942">
    <property type="entry name" value="S4_RNA-bd"/>
</dbReference>
<evidence type="ECO:0000256" key="1">
    <source>
        <dbReference type="ARBA" id="ARBA00000073"/>
    </source>
</evidence>
<dbReference type="SUPFAM" id="SSF55120">
    <property type="entry name" value="Pseudouridine synthase"/>
    <property type="match status" value="1"/>
</dbReference>
<dbReference type="GO" id="GO:0000455">
    <property type="term" value="P:enzyme-directed rRNA pseudouridine synthesis"/>
    <property type="evidence" value="ECO:0007669"/>
    <property type="project" value="UniProtKB-ARBA"/>
</dbReference>
<name>A0A516GWC7_9PROT</name>